<dbReference type="SUPFAM" id="SSF49503">
    <property type="entry name" value="Cupredoxins"/>
    <property type="match status" value="2"/>
</dbReference>
<keyword evidence="4" id="KW-1185">Reference proteome</keyword>
<dbReference type="AlphaFoldDB" id="A0A7J7P2Y9"/>
<dbReference type="InterPro" id="IPR008972">
    <property type="entry name" value="Cupredoxin"/>
</dbReference>
<keyword evidence="1" id="KW-1133">Transmembrane helix</keyword>
<protein>
    <recommendedName>
        <fullName evidence="2">Plastocyanin-like domain-containing protein</fullName>
    </recommendedName>
</protein>
<dbReference type="EMBL" id="JACGCM010000311">
    <property type="protein sequence ID" value="KAF6173795.1"/>
    <property type="molecule type" value="Genomic_DNA"/>
</dbReference>
<gene>
    <name evidence="3" type="ORF">GIB67_003190</name>
</gene>
<evidence type="ECO:0000313" key="3">
    <source>
        <dbReference type="EMBL" id="KAF6173795.1"/>
    </source>
</evidence>
<organism evidence="3 4">
    <name type="scientific">Kingdonia uniflora</name>
    <dbReference type="NCBI Taxonomy" id="39325"/>
    <lineage>
        <taxon>Eukaryota</taxon>
        <taxon>Viridiplantae</taxon>
        <taxon>Streptophyta</taxon>
        <taxon>Embryophyta</taxon>
        <taxon>Tracheophyta</taxon>
        <taxon>Spermatophyta</taxon>
        <taxon>Magnoliopsida</taxon>
        <taxon>Ranunculales</taxon>
        <taxon>Circaeasteraceae</taxon>
        <taxon>Kingdonia</taxon>
    </lineage>
</organism>
<comment type="caution">
    <text evidence="3">The sequence shown here is derived from an EMBL/GenBank/DDBJ whole genome shotgun (WGS) entry which is preliminary data.</text>
</comment>
<reference evidence="3 4" key="1">
    <citation type="journal article" date="2020" name="IScience">
        <title>Genome Sequencing of the Endangered Kingdonia uniflora (Circaeasteraceae, Ranunculales) Reveals Potential Mechanisms of Evolutionary Specialization.</title>
        <authorList>
            <person name="Sun Y."/>
            <person name="Deng T."/>
            <person name="Zhang A."/>
            <person name="Moore M.J."/>
            <person name="Landis J.B."/>
            <person name="Lin N."/>
            <person name="Zhang H."/>
            <person name="Zhang X."/>
            <person name="Huang J."/>
            <person name="Zhang X."/>
            <person name="Sun H."/>
            <person name="Wang H."/>
        </authorList>
    </citation>
    <scope>NUCLEOTIDE SEQUENCE [LARGE SCALE GENOMIC DNA]</scope>
    <source>
        <strain evidence="3">TB1705</strain>
        <tissue evidence="3">Leaf</tissue>
    </source>
</reference>
<dbReference type="Gene3D" id="2.60.40.420">
    <property type="entry name" value="Cupredoxins - blue copper proteins"/>
    <property type="match status" value="1"/>
</dbReference>
<evidence type="ECO:0000313" key="4">
    <source>
        <dbReference type="Proteomes" id="UP000541444"/>
    </source>
</evidence>
<dbReference type="InterPro" id="IPR045087">
    <property type="entry name" value="Cu-oxidase_fam"/>
</dbReference>
<evidence type="ECO:0000256" key="1">
    <source>
        <dbReference type="SAM" id="Phobius"/>
    </source>
</evidence>
<dbReference type="Pfam" id="PF00394">
    <property type="entry name" value="Cu-oxidase"/>
    <property type="match status" value="1"/>
</dbReference>
<dbReference type="PANTHER" id="PTHR11709:SF218">
    <property type="entry name" value="L-ASCORBATE OXIDASE"/>
    <property type="match status" value="1"/>
</dbReference>
<feature type="domain" description="Plastocyanin-like" evidence="2">
    <location>
        <begin position="61"/>
        <end position="119"/>
    </location>
</feature>
<dbReference type="PANTHER" id="PTHR11709">
    <property type="entry name" value="MULTI-COPPER OXIDASE"/>
    <property type="match status" value="1"/>
</dbReference>
<evidence type="ECO:0000259" key="2">
    <source>
        <dbReference type="Pfam" id="PF00394"/>
    </source>
</evidence>
<dbReference type="InterPro" id="IPR001117">
    <property type="entry name" value="Cu-oxidase_2nd"/>
</dbReference>
<proteinExistence type="predicted"/>
<keyword evidence="1" id="KW-0812">Transmembrane</keyword>
<sequence>MVFDRYSLASIYLCFLLFLGHLIDLYVNKQIGTPWSDRTEGLTQCPITPGDSFVYQFVVDRGHNMTVMEADRHYVEPFVVKNLNIYSGETYSVLVKADQDPLRNYWAASNVISRKPATPIGLATSINLLFTTKRVVCY</sequence>
<dbReference type="OrthoDB" id="1937465at2759"/>
<dbReference type="GO" id="GO:0016491">
    <property type="term" value="F:oxidoreductase activity"/>
    <property type="evidence" value="ECO:0007669"/>
    <property type="project" value="TreeGrafter"/>
</dbReference>
<keyword evidence="1" id="KW-0472">Membrane</keyword>
<dbReference type="Proteomes" id="UP000541444">
    <property type="component" value="Unassembled WGS sequence"/>
</dbReference>
<accession>A0A7J7P2Y9</accession>
<feature type="transmembrane region" description="Helical" evidence="1">
    <location>
        <begin position="6"/>
        <end position="27"/>
    </location>
</feature>
<name>A0A7J7P2Y9_9MAGN</name>